<reference evidence="2" key="1">
    <citation type="submission" date="2014-11" db="EMBL/GenBank/DDBJ databases">
        <authorList>
            <person name="Amaro Gonzalez C."/>
        </authorList>
    </citation>
    <scope>NUCLEOTIDE SEQUENCE</scope>
</reference>
<evidence type="ECO:0000313" key="2">
    <source>
        <dbReference type="EMBL" id="JAH94567.1"/>
    </source>
</evidence>
<evidence type="ECO:0000256" key="1">
    <source>
        <dbReference type="SAM" id="MobiDB-lite"/>
    </source>
</evidence>
<name>A0A0E9WVX1_ANGAN</name>
<accession>A0A0E9WVX1</accession>
<protein>
    <submittedName>
        <fullName evidence="2">Uncharacterized protein</fullName>
    </submittedName>
</protein>
<reference evidence="2" key="2">
    <citation type="journal article" date="2015" name="Fish Shellfish Immunol.">
        <title>Early steps in the European eel (Anguilla anguilla)-Vibrio vulnificus interaction in the gills: Role of the RtxA13 toxin.</title>
        <authorList>
            <person name="Callol A."/>
            <person name="Pajuelo D."/>
            <person name="Ebbesson L."/>
            <person name="Teles M."/>
            <person name="MacKenzie S."/>
            <person name="Amaro C."/>
        </authorList>
    </citation>
    <scope>NUCLEOTIDE SEQUENCE</scope>
</reference>
<feature type="region of interest" description="Disordered" evidence="1">
    <location>
        <begin position="34"/>
        <end position="59"/>
    </location>
</feature>
<organism evidence="2">
    <name type="scientific">Anguilla anguilla</name>
    <name type="common">European freshwater eel</name>
    <name type="synonym">Muraena anguilla</name>
    <dbReference type="NCBI Taxonomy" id="7936"/>
    <lineage>
        <taxon>Eukaryota</taxon>
        <taxon>Metazoa</taxon>
        <taxon>Chordata</taxon>
        <taxon>Craniata</taxon>
        <taxon>Vertebrata</taxon>
        <taxon>Euteleostomi</taxon>
        <taxon>Actinopterygii</taxon>
        <taxon>Neopterygii</taxon>
        <taxon>Teleostei</taxon>
        <taxon>Anguilliformes</taxon>
        <taxon>Anguillidae</taxon>
        <taxon>Anguilla</taxon>
    </lineage>
</organism>
<feature type="compositionally biased region" description="Basic residues" evidence="1">
    <location>
        <begin position="34"/>
        <end position="44"/>
    </location>
</feature>
<dbReference type="EMBL" id="GBXM01014010">
    <property type="protein sequence ID" value="JAH94567.1"/>
    <property type="molecule type" value="Transcribed_RNA"/>
</dbReference>
<dbReference type="AlphaFoldDB" id="A0A0E9WVX1"/>
<sequence length="59" mass="7003">MNIAHKCAHSKNLHIFDKKYKSLHISEESQKYHYGRTHARKHSHTNTNTHTHTVHHPLL</sequence>
<proteinExistence type="predicted"/>